<dbReference type="GO" id="GO:0003755">
    <property type="term" value="F:peptidyl-prolyl cis-trans isomerase activity"/>
    <property type="evidence" value="ECO:0007669"/>
    <property type="project" value="UniProtKB-KW"/>
</dbReference>
<dbReference type="Proteomes" id="UP000013165">
    <property type="component" value="Unassembled WGS sequence"/>
</dbReference>
<keyword evidence="11 14" id="KW-0413">Isomerase</keyword>
<dbReference type="eggNOG" id="COG0760">
    <property type="taxonomic scope" value="Bacteria"/>
</dbReference>
<evidence type="ECO:0000313" key="14">
    <source>
        <dbReference type="EMBL" id="ENO13655.1"/>
    </source>
</evidence>
<organism evidence="14 15">
    <name type="scientific">Marinobacter nanhaiticus D15-8W</name>
    <dbReference type="NCBI Taxonomy" id="626887"/>
    <lineage>
        <taxon>Bacteria</taxon>
        <taxon>Pseudomonadati</taxon>
        <taxon>Pseudomonadota</taxon>
        <taxon>Gammaproteobacteria</taxon>
        <taxon>Pseudomonadales</taxon>
        <taxon>Marinobacteraceae</taxon>
        <taxon>Marinobacter</taxon>
    </lineage>
</organism>
<dbReference type="PANTHER" id="PTHR47529">
    <property type="entry name" value="PEPTIDYL-PROLYL CIS-TRANS ISOMERASE D"/>
    <property type="match status" value="1"/>
</dbReference>
<dbReference type="InterPro" id="IPR046357">
    <property type="entry name" value="PPIase_dom_sf"/>
</dbReference>
<proteinExistence type="inferred from homology"/>
<evidence type="ECO:0000256" key="11">
    <source>
        <dbReference type="PROSITE-ProRule" id="PRU00278"/>
    </source>
</evidence>
<comment type="similarity">
    <text evidence="8">Belongs to the PpiD chaperone family.</text>
</comment>
<dbReference type="InterPro" id="IPR023058">
    <property type="entry name" value="PPIase_PpiC_CS"/>
</dbReference>
<evidence type="ECO:0000256" key="1">
    <source>
        <dbReference type="ARBA" id="ARBA00004382"/>
    </source>
</evidence>
<feature type="transmembrane region" description="Helical" evidence="12">
    <location>
        <begin position="12"/>
        <end position="38"/>
    </location>
</feature>
<reference evidence="14 15" key="1">
    <citation type="journal article" date="2013" name="Genome Announc.">
        <title>Genome Sequence of the Polycyclic Aromatic Hydrocarbon-Degrading Bacterium Strain Marinobacter nanhaiticus D15-8WT.</title>
        <authorList>
            <person name="Cui Z."/>
            <person name="Gao W."/>
            <person name="Li Q."/>
            <person name="Xu G."/>
            <person name="Zheng L."/>
        </authorList>
    </citation>
    <scope>NUCLEOTIDE SEQUENCE [LARGE SCALE GENOMIC DNA]</scope>
    <source>
        <strain evidence="14 15">D15-8W</strain>
    </source>
</reference>
<dbReference type="Gene3D" id="3.10.50.40">
    <property type="match status" value="1"/>
</dbReference>
<evidence type="ECO:0000256" key="10">
    <source>
        <dbReference type="ARBA" id="ARBA00042775"/>
    </source>
</evidence>
<dbReference type="HOGENOM" id="CLU_023843_1_1_6"/>
<evidence type="ECO:0000259" key="13">
    <source>
        <dbReference type="PROSITE" id="PS50198"/>
    </source>
</evidence>
<dbReference type="EMBL" id="APLQ01000014">
    <property type="protein sequence ID" value="ENO13655.1"/>
    <property type="molecule type" value="Genomic_DNA"/>
</dbReference>
<dbReference type="SUPFAM" id="SSF109998">
    <property type="entry name" value="Triger factor/SurA peptide-binding domain-like"/>
    <property type="match status" value="1"/>
</dbReference>
<evidence type="ECO:0000256" key="3">
    <source>
        <dbReference type="ARBA" id="ARBA00022519"/>
    </source>
</evidence>
<evidence type="ECO:0000256" key="8">
    <source>
        <dbReference type="ARBA" id="ARBA00038408"/>
    </source>
</evidence>
<dbReference type="InterPro" id="IPR000297">
    <property type="entry name" value="PPIase_PpiC"/>
</dbReference>
<dbReference type="STRING" id="626887.J057_19705"/>
<evidence type="ECO:0000256" key="12">
    <source>
        <dbReference type="SAM" id="Phobius"/>
    </source>
</evidence>
<dbReference type="RefSeq" id="WP_004581876.1">
    <property type="nucleotide sequence ID" value="NZ_AP028878.1"/>
</dbReference>
<sequence length="621" mass="69497">MLQDIRNNAQSTIAKIIIVLLVIGLSMFGVDAIIGGFAGEPEVATVNGQDITEREFTRTVQMQRQRQLAQMENPDPSLLNEDQIRQNVLEGLIQQSVLTQDAHAQGLSLSSQDVDQLITTMPQFQVDGQFSRERFASAVRNLGMGVAEFREALRTQFLVNQIRGGIVSSAIVNEQTAQDILRIQSQSRTFDTLRIPASTVAEQVEVTEDDIEDYYDENKANFLQPERVDVAYLTLSLDDLANDVEITEEELRDYYEQQRDQAGGEEQRRASHILIESGDDAQEKLAEVQQELEDGEDFAEVAKTYSADVASAEQGGDLGYAGKGVYDNAFENALFDMEEGQISEPVETQFGYHIIKLTDIRKTEGPAFEERRDELRQQLAREKAGRRFSELRTQLADISYSEPSLEVPAEDLGLEIQTREGVTREGGEAPFNHQGLVRQLFSEDVLAGDFNTEVIDVNNDTAVVAHVREHHEQEQLELQAVSDQIREQLRAQQISEALAERSEALVARLQDGEEPAAVAEDIGAEWASHESVPRNARDVEYDVLNAAFSMPRPADEKATYDWVSGAQRAVIISLQRVEDGDIEGKETEIQALTNFLVNQRGQREYGAYAETLRNSAEIERP</sequence>
<dbReference type="Gene3D" id="1.10.4030.10">
    <property type="entry name" value="Porin chaperone SurA, peptide-binding domain"/>
    <property type="match status" value="1"/>
</dbReference>
<evidence type="ECO:0000256" key="5">
    <source>
        <dbReference type="ARBA" id="ARBA00022989"/>
    </source>
</evidence>
<evidence type="ECO:0000256" key="4">
    <source>
        <dbReference type="ARBA" id="ARBA00022692"/>
    </source>
</evidence>
<keyword evidence="6 12" id="KW-0472">Membrane</keyword>
<name>N6VU41_9GAMM</name>
<dbReference type="PANTHER" id="PTHR47529:SF1">
    <property type="entry name" value="PERIPLASMIC CHAPERONE PPID"/>
    <property type="match status" value="1"/>
</dbReference>
<dbReference type="PATRIC" id="fig|626887.3.peg.3938"/>
<dbReference type="GO" id="GO:0005886">
    <property type="term" value="C:plasma membrane"/>
    <property type="evidence" value="ECO:0007669"/>
    <property type="project" value="UniProtKB-SubCell"/>
</dbReference>
<keyword evidence="3" id="KW-0997">Cell inner membrane</keyword>
<keyword evidence="11" id="KW-0697">Rotamase</keyword>
<dbReference type="OrthoDB" id="9812372at2"/>
<evidence type="ECO:0000313" key="15">
    <source>
        <dbReference type="Proteomes" id="UP000013165"/>
    </source>
</evidence>
<keyword evidence="2" id="KW-1003">Cell membrane</keyword>
<comment type="caution">
    <text evidence="14">The sequence shown here is derived from an EMBL/GenBank/DDBJ whole genome shotgun (WGS) entry which is preliminary data.</text>
</comment>
<comment type="subcellular location">
    <subcellularLocation>
        <location evidence="1">Cell inner membrane</location>
        <topology evidence="1">Single-pass type II membrane protein</topology>
        <orientation evidence="1">Periplasmic side</orientation>
    </subcellularLocation>
</comment>
<gene>
    <name evidence="14" type="ORF">J057_19705</name>
</gene>
<dbReference type="Pfam" id="PF13624">
    <property type="entry name" value="SurA_N_3"/>
    <property type="match status" value="1"/>
</dbReference>
<dbReference type="InterPro" id="IPR027304">
    <property type="entry name" value="Trigger_fact/SurA_dom_sf"/>
</dbReference>
<evidence type="ECO:0000256" key="7">
    <source>
        <dbReference type="ARBA" id="ARBA00023186"/>
    </source>
</evidence>
<keyword evidence="7" id="KW-0143">Chaperone</keyword>
<dbReference type="PROSITE" id="PS01096">
    <property type="entry name" value="PPIC_PPIASE_1"/>
    <property type="match status" value="1"/>
</dbReference>
<protein>
    <recommendedName>
        <fullName evidence="9">Periplasmic chaperone PpiD</fullName>
    </recommendedName>
    <alternativeName>
        <fullName evidence="10">Periplasmic folding chaperone</fullName>
    </alternativeName>
</protein>
<dbReference type="AlphaFoldDB" id="N6VU41"/>
<dbReference type="SUPFAM" id="SSF54534">
    <property type="entry name" value="FKBP-like"/>
    <property type="match status" value="1"/>
</dbReference>
<evidence type="ECO:0000256" key="9">
    <source>
        <dbReference type="ARBA" id="ARBA00040743"/>
    </source>
</evidence>
<dbReference type="Pfam" id="PF00639">
    <property type="entry name" value="Rotamase"/>
    <property type="match status" value="1"/>
</dbReference>
<accession>N6VU41</accession>
<evidence type="ECO:0000256" key="6">
    <source>
        <dbReference type="ARBA" id="ARBA00023136"/>
    </source>
</evidence>
<feature type="domain" description="PpiC" evidence="13">
    <location>
        <begin position="265"/>
        <end position="359"/>
    </location>
</feature>
<evidence type="ECO:0000256" key="2">
    <source>
        <dbReference type="ARBA" id="ARBA00022475"/>
    </source>
</evidence>
<dbReference type="InterPro" id="IPR052029">
    <property type="entry name" value="PpiD_chaperone"/>
</dbReference>
<keyword evidence="4 12" id="KW-0812">Transmembrane</keyword>
<dbReference type="PROSITE" id="PS50198">
    <property type="entry name" value="PPIC_PPIASE_2"/>
    <property type="match status" value="1"/>
</dbReference>
<keyword evidence="5 12" id="KW-1133">Transmembrane helix</keyword>
<keyword evidence="15" id="KW-1185">Reference proteome</keyword>